<dbReference type="Proteomes" id="UP000008495">
    <property type="component" value="Unassembled WGS sequence"/>
</dbReference>
<evidence type="ECO:0000256" key="3">
    <source>
        <dbReference type="ARBA" id="ARBA00030771"/>
    </source>
</evidence>
<gene>
    <name evidence="4" type="ORF">AUCHE_08_05160</name>
</gene>
<dbReference type="EMBL" id="BAGZ01000008">
    <property type="protein sequence ID" value="GAB78270.1"/>
    <property type="molecule type" value="Genomic_DNA"/>
</dbReference>
<dbReference type="eggNOG" id="ENOG5033PIU">
    <property type="taxonomic scope" value="Bacteria"/>
</dbReference>
<keyword evidence="2" id="KW-0808">Transferase</keyword>
<comment type="similarity">
    <text evidence="1">Belongs to the CDPS family.</text>
</comment>
<name>K6VSE7_9MICO</name>
<accession>K6VSE7</accession>
<sequence>MATVTEVLLRDVVFRREPLTESCAQIVAEAEHVCVGVSPFNGYFNQARITALVQWAFETYPQASFFVPDKSAAHTLRALGYAEAKAESKARKQGKYVLNKVRTALAQAGVEETPGMVLCHENLSVNPRYLELLQEGRRRYLEEPGFQEATVATSRGILQAWAEEGNPPQENQEEQAVQYFLEELPMFIDTPGIVGVDSSVFVYHREIPYLRRLYDRELSWHPVERQGFALVTVDEDLRGGPAPEV</sequence>
<protein>
    <recommendedName>
        <fullName evidence="3">Cyclodipeptide synthase</fullName>
    </recommendedName>
</protein>
<comment type="caution">
    <text evidence="4">The sequence shown here is derived from an EMBL/GenBank/DDBJ whole genome shotgun (WGS) entry which is preliminary data.</text>
</comment>
<dbReference type="OrthoDB" id="2895472at2"/>
<evidence type="ECO:0000313" key="4">
    <source>
        <dbReference type="EMBL" id="GAB78270.1"/>
    </source>
</evidence>
<dbReference type="Pfam" id="PF16715">
    <property type="entry name" value="CDPS"/>
    <property type="match status" value="1"/>
</dbReference>
<keyword evidence="5" id="KW-1185">Reference proteome</keyword>
<dbReference type="NCBIfam" id="TIGR04539">
    <property type="entry name" value="tRNA_cyclodipep"/>
    <property type="match status" value="1"/>
</dbReference>
<evidence type="ECO:0000256" key="1">
    <source>
        <dbReference type="ARBA" id="ARBA00006034"/>
    </source>
</evidence>
<evidence type="ECO:0000256" key="2">
    <source>
        <dbReference type="ARBA" id="ARBA00022679"/>
    </source>
</evidence>
<dbReference type="InterPro" id="IPR038622">
    <property type="entry name" value="CDPS_sf"/>
</dbReference>
<organism evidence="4 5">
    <name type="scientific">Austwickia chelonae NBRC 105200</name>
    <dbReference type="NCBI Taxonomy" id="1184607"/>
    <lineage>
        <taxon>Bacteria</taxon>
        <taxon>Bacillati</taxon>
        <taxon>Actinomycetota</taxon>
        <taxon>Actinomycetes</taxon>
        <taxon>Micrococcales</taxon>
        <taxon>Dermatophilaceae</taxon>
        <taxon>Austwickia</taxon>
    </lineage>
</organism>
<dbReference type="STRING" id="100225.SAMN05421595_0786"/>
<evidence type="ECO:0000313" key="5">
    <source>
        <dbReference type="Proteomes" id="UP000008495"/>
    </source>
</evidence>
<dbReference type="Gene3D" id="3.40.50.11710">
    <property type="entry name" value="Cyclodipeptide synthase"/>
    <property type="match status" value="1"/>
</dbReference>
<dbReference type="InterPro" id="IPR030903">
    <property type="entry name" value="CDPS"/>
</dbReference>
<reference evidence="4 5" key="1">
    <citation type="submission" date="2012-08" db="EMBL/GenBank/DDBJ databases">
        <title>Whole genome shotgun sequence of Austwickia chelonae NBRC 105200.</title>
        <authorList>
            <person name="Yoshida I."/>
            <person name="Hosoyama A."/>
            <person name="Tsuchikane K."/>
            <person name="Katsumata H."/>
            <person name="Ando Y."/>
            <person name="Ohji S."/>
            <person name="Hamada M."/>
            <person name="Tamura T."/>
            <person name="Yamazoe A."/>
            <person name="Yamazaki S."/>
            <person name="Fujita N."/>
        </authorList>
    </citation>
    <scope>NUCLEOTIDE SEQUENCE [LARGE SCALE GENOMIC DNA]</scope>
    <source>
        <strain evidence="4 5">NBRC 105200</strain>
    </source>
</reference>
<dbReference type="GO" id="GO:0016755">
    <property type="term" value="F:aminoacyltransferase activity"/>
    <property type="evidence" value="ECO:0007669"/>
    <property type="project" value="InterPro"/>
</dbReference>
<proteinExistence type="inferred from homology"/>
<dbReference type="AlphaFoldDB" id="K6VSE7"/>